<accession>T2M7A3</accession>
<dbReference type="PROSITE" id="PS00845">
    <property type="entry name" value="CAP_GLY_1"/>
    <property type="match status" value="1"/>
</dbReference>
<keyword evidence="6" id="KW-0256">Endoplasmic reticulum</keyword>
<dbReference type="PROSITE" id="PS50089">
    <property type="entry name" value="ZF_RING_2"/>
    <property type="match status" value="1"/>
</dbReference>
<feature type="non-terminal residue" evidence="14">
    <location>
        <position position="1"/>
    </location>
</feature>
<dbReference type="CDD" id="cd16479">
    <property type="entry name" value="RING-H2_synoviolin"/>
    <property type="match status" value="1"/>
</dbReference>
<dbReference type="GO" id="GO:0035371">
    <property type="term" value="C:microtubule plus-end"/>
    <property type="evidence" value="ECO:0007669"/>
    <property type="project" value="TreeGrafter"/>
</dbReference>
<dbReference type="Gene3D" id="3.10.20.90">
    <property type="entry name" value="Phosphatidylinositol 3-kinase Catalytic Subunit, Chain A, domain 1"/>
    <property type="match status" value="1"/>
</dbReference>
<keyword evidence="4" id="KW-0963">Cytoplasm</keyword>
<dbReference type="OrthoDB" id="5295208at2759"/>
<keyword evidence="5 10" id="KW-0479">Metal-binding</keyword>
<dbReference type="PROSITE" id="PS50245">
    <property type="entry name" value="CAP_GLY_2"/>
    <property type="match status" value="1"/>
</dbReference>
<dbReference type="GO" id="GO:0005634">
    <property type="term" value="C:nucleus"/>
    <property type="evidence" value="ECO:0007669"/>
    <property type="project" value="TreeGrafter"/>
</dbReference>
<dbReference type="SUPFAM" id="SSF54236">
    <property type="entry name" value="Ubiquitin-like"/>
    <property type="match status" value="1"/>
</dbReference>
<reference evidence="14" key="1">
    <citation type="journal article" date="2013" name="Genome Biol. Evol.">
        <title>Punctuated emergences of genetic and phenotypic innovations in eumetazoan, bilaterian, euteleostome, and hominidae ancestors.</title>
        <authorList>
            <person name="Wenger Y."/>
            <person name="Galliot B."/>
        </authorList>
    </citation>
    <scope>NUCLEOTIDE SEQUENCE</scope>
    <source>
        <tissue evidence="14">Whole animals</tissue>
    </source>
</reference>
<comment type="similarity">
    <text evidence="9">Belongs to the TBCB family.</text>
</comment>
<dbReference type="GO" id="GO:0051010">
    <property type="term" value="F:microtubule plus-end binding"/>
    <property type="evidence" value="ECO:0007669"/>
    <property type="project" value="TreeGrafter"/>
</dbReference>
<feature type="compositionally biased region" description="Pro residues" evidence="11">
    <location>
        <begin position="105"/>
        <end position="117"/>
    </location>
</feature>
<evidence type="ECO:0000256" key="11">
    <source>
        <dbReference type="SAM" id="MobiDB-lite"/>
    </source>
</evidence>
<dbReference type="Pfam" id="PF01302">
    <property type="entry name" value="CAP_GLY"/>
    <property type="match status" value="1"/>
</dbReference>
<dbReference type="SMART" id="SM00184">
    <property type="entry name" value="RING"/>
    <property type="match status" value="1"/>
</dbReference>
<dbReference type="GO" id="GO:0007021">
    <property type="term" value="P:tubulin complex assembly"/>
    <property type="evidence" value="ECO:0007669"/>
    <property type="project" value="InterPro"/>
</dbReference>
<keyword evidence="7" id="KW-0862">Zinc</keyword>
<evidence type="ECO:0000259" key="13">
    <source>
        <dbReference type="PROSITE" id="PS50245"/>
    </source>
</evidence>
<evidence type="ECO:0000256" key="4">
    <source>
        <dbReference type="ARBA" id="ARBA00022490"/>
    </source>
</evidence>
<dbReference type="SMART" id="SM01052">
    <property type="entry name" value="CAP_GLY"/>
    <property type="match status" value="1"/>
</dbReference>
<dbReference type="GO" id="GO:0043014">
    <property type="term" value="F:alpha-tubulin binding"/>
    <property type="evidence" value="ECO:0007669"/>
    <property type="project" value="InterPro"/>
</dbReference>
<proteinExistence type="evidence at transcript level"/>
<sequence>MVLGFNQSNIKLVYQVKRKIFLVIYGTYHVIRFPDATEEELLRLENTCIICREQMLIGKKLPCNHIFHTYCLRSWFQRQQSCPTCRMDVLSQAAQMARPSSVPQFSPPPPQPQPAPQSSPLFGMSQAQSFSPPSMAPPVVNTTSMPSASSTTTSTTTGLFSFPPTFTFPPPPGFMSDTSFFNPNINRTPSFASMNLGMAGSLPFPPFPMFSPPNINFGQLTDEQLKSMEGQERANVEARLRILRNVHTLLDTAILQLNQYSQVINNLKIIITMADMVLLQITSTKSQYGSERRFSKGICVSELKGKLELITGVTALYMELELYNNKTFISSLDDSKMLGYYSPENNWILHVTDKNPNSKVGEFDDLSKVEKYELKEEEYDKREDSVRNFMKKNKMGKFSEAAKEAEAREAEIEKEEEAKGKTFKINDRCEVSIKNFPKQRGEIMYLGEVKFNKGFWVGVKYDEPLGKHDGSVKGERYFTCPPKYGGFVRPSQVEVGNFPEELDFMDDDEM</sequence>
<dbReference type="InterPro" id="IPR058051">
    <property type="entry name" value="Znf_RING_synoviolin"/>
</dbReference>
<dbReference type="Pfam" id="PF13639">
    <property type="entry name" value="zf-RING_2"/>
    <property type="match status" value="1"/>
</dbReference>
<dbReference type="InterPro" id="IPR036859">
    <property type="entry name" value="CAP-Gly_dom_sf"/>
</dbReference>
<evidence type="ECO:0000256" key="5">
    <source>
        <dbReference type="ARBA" id="ARBA00022771"/>
    </source>
</evidence>
<keyword evidence="8" id="KW-0143">Chaperone</keyword>
<dbReference type="InterPro" id="IPR000626">
    <property type="entry name" value="Ubiquitin-like_dom"/>
</dbReference>
<dbReference type="PANTHER" id="PTHR18916:SF85">
    <property type="entry name" value="TUBULIN-FOLDING COFACTOR B"/>
    <property type="match status" value="1"/>
</dbReference>
<dbReference type="GO" id="GO:0005829">
    <property type="term" value="C:cytosol"/>
    <property type="evidence" value="ECO:0007669"/>
    <property type="project" value="UniProtKB-ARBA"/>
</dbReference>
<feature type="domain" description="RING-type" evidence="12">
    <location>
        <begin position="48"/>
        <end position="86"/>
    </location>
</feature>
<dbReference type="SUPFAM" id="SSF74924">
    <property type="entry name" value="Cap-Gly domain"/>
    <property type="match status" value="1"/>
</dbReference>
<dbReference type="EMBL" id="HAAD01001605">
    <property type="protein sequence ID" value="CDG67837.1"/>
    <property type="molecule type" value="mRNA"/>
</dbReference>
<comment type="subcellular location">
    <subcellularLocation>
        <location evidence="2">Cytoplasm</location>
    </subcellularLocation>
    <subcellularLocation>
        <location evidence="1">Endoplasmic reticulum membrane</location>
        <topology evidence="1">Multi-pass membrane protein</topology>
    </subcellularLocation>
</comment>
<name>T2M7A3_HYDVU</name>
<evidence type="ECO:0000256" key="1">
    <source>
        <dbReference type="ARBA" id="ARBA00004477"/>
    </source>
</evidence>
<evidence type="ECO:0000313" key="14">
    <source>
        <dbReference type="EMBL" id="CDG67837.1"/>
    </source>
</evidence>
<evidence type="ECO:0000256" key="3">
    <source>
        <dbReference type="ARBA" id="ARBA00010089"/>
    </source>
</evidence>
<dbReference type="GO" id="GO:0008270">
    <property type="term" value="F:zinc ion binding"/>
    <property type="evidence" value="ECO:0007669"/>
    <property type="project" value="UniProtKB-KW"/>
</dbReference>
<dbReference type="AlphaFoldDB" id="T2M7A3"/>
<evidence type="ECO:0000256" key="6">
    <source>
        <dbReference type="ARBA" id="ARBA00022824"/>
    </source>
</evidence>
<dbReference type="InterPro" id="IPR000938">
    <property type="entry name" value="CAP-Gly_domain"/>
</dbReference>
<gene>
    <name evidence="14" type="primary">TBCB</name>
</gene>
<comment type="similarity">
    <text evidence="3">Belongs to the HRD1 family.</text>
</comment>
<feature type="compositionally biased region" description="Low complexity" evidence="11">
    <location>
        <begin position="142"/>
        <end position="162"/>
    </location>
</feature>
<feature type="region of interest" description="Disordered" evidence="11">
    <location>
        <begin position="98"/>
        <end position="162"/>
    </location>
</feature>
<dbReference type="InterPro" id="IPR013083">
    <property type="entry name" value="Znf_RING/FYVE/PHD"/>
</dbReference>
<evidence type="ECO:0000256" key="9">
    <source>
        <dbReference type="ARBA" id="ARBA00025779"/>
    </source>
</evidence>
<dbReference type="InterPro" id="IPR029071">
    <property type="entry name" value="Ubiquitin-like_domsf"/>
</dbReference>
<dbReference type="SUPFAM" id="SSF57850">
    <property type="entry name" value="RING/U-box"/>
    <property type="match status" value="1"/>
</dbReference>
<keyword evidence="5 10" id="KW-0863">Zinc-finger</keyword>
<organism evidence="14">
    <name type="scientific">Hydra vulgaris</name>
    <name type="common">Hydra</name>
    <name type="synonym">Hydra attenuata</name>
    <dbReference type="NCBI Taxonomy" id="6087"/>
    <lineage>
        <taxon>Eukaryota</taxon>
        <taxon>Metazoa</taxon>
        <taxon>Cnidaria</taxon>
        <taxon>Hydrozoa</taxon>
        <taxon>Hydroidolina</taxon>
        <taxon>Anthoathecata</taxon>
        <taxon>Aplanulata</taxon>
        <taxon>Hydridae</taxon>
        <taxon>Hydra</taxon>
    </lineage>
</organism>
<dbReference type="InterPro" id="IPR045172">
    <property type="entry name" value="TBCB_Ubl"/>
</dbReference>
<dbReference type="Gene3D" id="2.30.30.190">
    <property type="entry name" value="CAP Gly-rich-like domain"/>
    <property type="match status" value="1"/>
</dbReference>
<evidence type="ECO:0000256" key="2">
    <source>
        <dbReference type="ARBA" id="ARBA00004496"/>
    </source>
</evidence>
<evidence type="ECO:0000259" key="12">
    <source>
        <dbReference type="PROSITE" id="PS50089"/>
    </source>
</evidence>
<dbReference type="GO" id="GO:0031122">
    <property type="term" value="P:cytoplasmic microtubule organization"/>
    <property type="evidence" value="ECO:0007669"/>
    <property type="project" value="TreeGrafter"/>
</dbReference>
<evidence type="ECO:0000256" key="7">
    <source>
        <dbReference type="ARBA" id="ARBA00022833"/>
    </source>
</evidence>
<dbReference type="InterPro" id="IPR001841">
    <property type="entry name" value="Znf_RING"/>
</dbReference>
<dbReference type="Pfam" id="PF14560">
    <property type="entry name" value="Ubiquitin_2"/>
    <property type="match status" value="1"/>
</dbReference>
<dbReference type="FunFam" id="2.30.30.190:FF:000013">
    <property type="entry name" value="Tubulin-folding cofactor B"/>
    <property type="match status" value="1"/>
</dbReference>
<dbReference type="GO" id="GO:0007023">
    <property type="term" value="P:post-chaperonin tubulin folding pathway"/>
    <property type="evidence" value="ECO:0007669"/>
    <property type="project" value="InterPro"/>
</dbReference>
<evidence type="ECO:0000256" key="10">
    <source>
        <dbReference type="PROSITE-ProRule" id="PRU00175"/>
    </source>
</evidence>
<feature type="domain" description="CAP-Gly" evidence="13">
    <location>
        <begin position="447"/>
        <end position="489"/>
    </location>
</feature>
<protein>
    <submittedName>
        <fullName evidence="14">Tubulin-folding cofactor B</fullName>
    </submittedName>
</protein>
<dbReference type="CDD" id="cd01789">
    <property type="entry name" value="Ubl_TBCB"/>
    <property type="match status" value="1"/>
</dbReference>
<evidence type="ECO:0000256" key="8">
    <source>
        <dbReference type="ARBA" id="ARBA00023186"/>
    </source>
</evidence>
<dbReference type="GO" id="GO:0005938">
    <property type="term" value="C:cell cortex"/>
    <property type="evidence" value="ECO:0007669"/>
    <property type="project" value="TreeGrafter"/>
</dbReference>
<dbReference type="PANTHER" id="PTHR18916">
    <property type="entry name" value="DYNACTIN 1-RELATED MICROTUBULE-BINDING"/>
    <property type="match status" value="1"/>
</dbReference>
<dbReference type="Gene3D" id="3.30.40.10">
    <property type="entry name" value="Zinc/RING finger domain, C3HC4 (zinc finger)"/>
    <property type="match status" value="1"/>
</dbReference>